<dbReference type="GO" id="GO:0046872">
    <property type="term" value="F:metal ion binding"/>
    <property type="evidence" value="ECO:0007669"/>
    <property type="project" value="UniProtKB-KW"/>
</dbReference>
<organism evidence="6 7">
    <name type="scientific">Rhypophila decipiens</name>
    <dbReference type="NCBI Taxonomy" id="261697"/>
    <lineage>
        <taxon>Eukaryota</taxon>
        <taxon>Fungi</taxon>
        <taxon>Dikarya</taxon>
        <taxon>Ascomycota</taxon>
        <taxon>Pezizomycotina</taxon>
        <taxon>Sordariomycetes</taxon>
        <taxon>Sordariomycetidae</taxon>
        <taxon>Sordariales</taxon>
        <taxon>Naviculisporaceae</taxon>
        <taxon>Rhypophila</taxon>
    </lineage>
</organism>
<name>A0AAN6Y5V4_9PEZI</name>
<keyword evidence="3 4" id="KW-0460">Magnesium</keyword>
<evidence type="ECO:0000256" key="1">
    <source>
        <dbReference type="ARBA" id="ARBA00001946"/>
    </source>
</evidence>
<dbReference type="GO" id="GO:0010333">
    <property type="term" value="F:terpene synthase activity"/>
    <property type="evidence" value="ECO:0007669"/>
    <property type="project" value="InterPro"/>
</dbReference>
<protein>
    <recommendedName>
        <fullName evidence="4">Terpene synthase</fullName>
        <ecNumber evidence="4">4.2.3.-</ecNumber>
    </recommendedName>
</protein>
<comment type="caution">
    <text evidence="6">The sequence shown here is derived from an EMBL/GenBank/DDBJ whole genome shotgun (WGS) entry which is preliminary data.</text>
</comment>
<evidence type="ECO:0000256" key="5">
    <source>
        <dbReference type="SAM" id="MobiDB-lite"/>
    </source>
</evidence>
<keyword evidence="4" id="KW-0456">Lyase</keyword>
<dbReference type="PANTHER" id="PTHR35201">
    <property type="entry name" value="TERPENE SYNTHASE"/>
    <property type="match status" value="1"/>
</dbReference>
<dbReference type="AlphaFoldDB" id="A0AAN6Y5V4"/>
<dbReference type="InterPro" id="IPR034686">
    <property type="entry name" value="Terpene_cyclase-like_2"/>
</dbReference>
<evidence type="ECO:0000313" key="6">
    <source>
        <dbReference type="EMBL" id="KAK4209967.1"/>
    </source>
</evidence>
<dbReference type="Proteomes" id="UP001301769">
    <property type="component" value="Unassembled WGS sequence"/>
</dbReference>
<dbReference type="PANTHER" id="PTHR35201:SF4">
    <property type="entry name" value="BETA-PINACENE SYNTHASE-RELATED"/>
    <property type="match status" value="1"/>
</dbReference>
<dbReference type="SFLD" id="SFLDS00005">
    <property type="entry name" value="Isoprenoid_Synthase_Type_I"/>
    <property type="match status" value="1"/>
</dbReference>
<accession>A0AAN6Y5V4</accession>
<dbReference type="SFLD" id="SFLDG01020">
    <property type="entry name" value="Terpene_Cyclase_Like_2"/>
    <property type="match status" value="1"/>
</dbReference>
<keyword evidence="4" id="KW-0479">Metal-binding</keyword>
<dbReference type="InterPro" id="IPR008949">
    <property type="entry name" value="Isoprenoid_synthase_dom_sf"/>
</dbReference>
<gene>
    <name evidence="6" type="ORF">QBC37DRAFT_293512</name>
</gene>
<reference evidence="6" key="1">
    <citation type="journal article" date="2023" name="Mol. Phylogenet. Evol.">
        <title>Genome-scale phylogeny and comparative genomics of the fungal order Sordariales.</title>
        <authorList>
            <person name="Hensen N."/>
            <person name="Bonometti L."/>
            <person name="Westerberg I."/>
            <person name="Brannstrom I.O."/>
            <person name="Guillou S."/>
            <person name="Cros-Aarteil S."/>
            <person name="Calhoun S."/>
            <person name="Haridas S."/>
            <person name="Kuo A."/>
            <person name="Mondo S."/>
            <person name="Pangilinan J."/>
            <person name="Riley R."/>
            <person name="LaButti K."/>
            <person name="Andreopoulos B."/>
            <person name="Lipzen A."/>
            <person name="Chen C."/>
            <person name="Yan M."/>
            <person name="Daum C."/>
            <person name="Ng V."/>
            <person name="Clum A."/>
            <person name="Steindorff A."/>
            <person name="Ohm R.A."/>
            <person name="Martin F."/>
            <person name="Silar P."/>
            <person name="Natvig D.O."/>
            <person name="Lalanne C."/>
            <person name="Gautier V."/>
            <person name="Ament-Velasquez S.L."/>
            <person name="Kruys A."/>
            <person name="Hutchinson M.I."/>
            <person name="Powell A.J."/>
            <person name="Barry K."/>
            <person name="Miller A.N."/>
            <person name="Grigoriev I.V."/>
            <person name="Debuchy R."/>
            <person name="Gladieux P."/>
            <person name="Hiltunen Thoren M."/>
            <person name="Johannesson H."/>
        </authorList>
    </citation>
    <scope>NUCLEOTIDE SEQUENCE</scope>
    <source>
        <strain evidence="6">PSN293</strain>
    </source>
</reference>
<dbReference type="GO" id="GO:0008299">
    <property type="term" value="P:isoprenoid biosynthetic process"/>
    <property type="evidence" value="ECO:0007669"/>
    <property type="project" value="UniProtKB-ARBA"/>
</dbReference>
<sequence>MSSLTTTCTVKQDPETSDLSLPSGSSTATCIRIPDLFSSVMATELRVNPHYFPSIREEGYERIRRLMKKDEKWSAKNQSVELGWLCSTWASTANAEALRTLFDYNHWVFLFDDQFDEGHLKSDPDAALWETKQMTDIMDGRLRVVEEDGMNPIRYLWQTVCDRVKMVSCCAVYSRFKSLHQHYFDGLLLQVEDTKAGHPSTRSVEEYLKFRIRTIGVFPAFPISEYAEGVDIPTHAYNHPSVQEIMRISAEMVILVNDIASFKKDKLMGVDFNIINVLQRTSAKVDDGNLHPKKLTMQQALDRIGEMLEDCYRRWYRALSEMPIWGEKTDYQVLRYVDICRDVALGCLHWSFLTPRYLGETEGQKVKRTRELWLASPGKPDSSPTVRDRDHAEIAGLYADIAFLN</sequence>
<proteinExistence type="inferred from homology"/>
<evidence type="ECO:0000313" key="7">
    <source>
        <dbReference type="Proteomes" id="UP001301769"/>
    </source>
</evidence>
<dbReference type="SUPFAM" id="SSF48576">
    <property type="entry name" value="Terpenoid synthases"/>
    <property type="match status" value="1"/>
</dbReference>
<comment type="cofactor">
    <cofactor evidence="1 4">
        <name>Mg(2+)</name>
        <dbReference type="ChEBI" id="CHEBI:18420"/>
    </cofactor>
</comment>
<comment type="similarity">
    <text evidence="2 4">Belongs to the terpene synthase family.</text>
</comment>
<feature type="region of interest" description="Disordered" evidence="5">
    <location>
        <begin position="1"/>
        <end position="25"/>
    </location>
</feature>
<reference evidence="6" key="2">
    <citation type="submission" date="2023-05" db="EMBL/GenBank/DDBJ databases">
        <authorList>
            <consortium name="Lawrence Berkeley National Laboratory"/>
            <person name="Steindorff A."/>
            <person name="Hensen N."/>
            <person name="Bonometti L."/>
            <person name="Westerberg I."/>
            <person name="Brannstrom I.O."/>
            <person name="Guillou S."/>
            <person name="Cros-Aarteil S."/>
            <person name="Calhoun S."/>
            <person name="Haridas S."/>
            <person name="Kuo A."/>
            <person name="Mondo S."/>
            <person name="Pangilinan J."/>
            <person name="Riley R."/>
            <person name="Labutti K."/>
            <person name="Andreopoulos B."/>
            <person name="Lipzen A."/>
            <person name="Chen C."/>
            <person name="Yanf M."/>
            <person name="Daum C."/>
            <person name="Ng V."/>
            <person name="Clum A."/>
            <person name="Ohm R."/>
            <person name="Martin F."/>
            <person name="Silar P."/>
            <person name="Natvig D."/>
            <person name="Lalanne C."/>
            <person name="Gautier V."/>
            <person name="Ament-Velasquez S.L."/>
            <person name="Kruys A."/>
            <person name="Hutchinson M.I."/>
            <person name="Powell A.J."/>
            <person name="Barry K."/>
            <person name="Miller A.N."/>
            <person name="Grigoriev I.V."/>
            <person name="Debuchy R."/>
            <person name="Gladieux P."/>
            <person name="Thoren M.H."/>
            <person name="Johannesson H."/>
        </authorList>
    </citation>
    <scope>NUCLEOTIDE SEQUENCE</scope>
    <source>
        <strain evidence="6">PSN293</strain>
    </source>
</reference>
<evidence type="ECO:0000256" key="2">
    <source>
        <dbReference type="ARBA" id="ARBA00006333"/>
    </source>
</evidence>
<dbReference type="EMBL" id="MU858189">
    <property type="protein sequence ID" value="KAK4209967.1"/>
    <property type="molecule type" value="Genomic_DNA"/>
</dbReference>
<dbReference type="Gene3D" id="1.10.600.10">
    <property type="entry name" value="Farnesyl Diphosphate Synthase"/>
    <property type="match status" value="1"/>
</dbReference>
<dbReference type="EC" id="4.2.3.-" evidence="4"/>
<keyword evidence="7" id="KW-1185">Reference proteome</keyword>
<dbReference type="Pfam" id="PF19086">
    <property type="entry name" value="Terpene_syn_C_2"/>
    <property type="match status" value="1"/>
</dbReference>
<feature type="compositionally biased region" description="Polar residues" evidence="5">
    <location>
        <begin position="1"/>
        <end position="10"/>
    </location>
</feature>
<evidence type="ECO:0000256" key="4">
    <source>
        <dbReference type="RuleBase" id="RU366034"/>
    </source>
</evidence>
<evidence type="ECO:0000256" key="3">
    <source>
        <dbReference type="ARBA" id="ARBA00022842"/>
    </source>
</evidence>